<dbReference type="PANTHER" id="PTHR30136">
    <property type="entry name" value="HELIX-TURN-HELIX TRANSCRIPTIONAL REGULATOR, ICLR FAMILY"/>
    <property type="match status" value="1"/>
</dbReference>
<dbReference type="RefSeq" id="WP_189060518.1">
    <property type="nucleotide sequence ID" value="NZ_BMMK01000025.1"/>
</dbReference>
<dbReference type="InterPro" id="IPR014757">
    <property type="entry name" value="Tscrpt_reg_IclR_C"/>
</dbReference>
<dbReference type="InterPro" id="IPR029016">
    <property type="entry name" value="GAF-like_dom_sf"/>
</dbReference>
<dbReference type="SMART" id="SM00346">
    <property type="entry name" value="HTH_ICLR"/>
    <property type="match status" value="1"/>
</dbReference>
<dbReference type="SUPFAM" id="SSF46785">
    <property type="entry name" value="Winged helix' DNA-binding domain"/>
    <property type="match status" value="1"/>
</dbReference>
<name>A0A8J3FXR8_9PSEU</name>
<feature type="domain" description="HTH iclR-type" evidence="4">
    <location>
        <begin position="2"/>
        <end position="61"/>
    </location>
</feature>
<evidence type="ECO:0000256" key="2">
    <source>
        <dbReference type="ARBA" id="ARBA00023125"/>
    </source>
</evidence>
<keyword evidence="3" id="KW-0804">Transcription</keyword>
<proteinExistence type="predicted"/>
<keyword evidence="7" id="KW-1185">Reference proteome</keyword>
<dbReference type="SUPFAM" id="SSF55781">
    <property type="entry name" value="GAF domain-like"/>
    <property type="match status" value="1"/>
</dbReference>
<dbReference type="EMBL" id="BMMK01000025">
    <property type="protein sequence ID" value="GGM70629.1"/>
    <property type="molecule type" value="Genomic_DNA"/>
</dbReference>
<accession>A0A8J3FXR8</accession>
<dbReference type="AlphaFoldDB" id="A0A8J3FXR8"/>
<dbReference type="PROSITE" id="PS51077">
    <property type="entry name" value="HTH_ICLR"/>
    <property type="match status" value="1"/>
</dbReference>
<dbReference type="Pfam" id="PF09339">
    <property type="entry name" value="HTH_IclR"/>
    <property type="match status" value="1"/>
</dbReference>
<dbReference type="Gene3D" id="3.30.450.40">
    <property type="match status" value="1"/>
</dbReference>
<reference evidence="6" key="1">
    <citation type="journal article" date="2014" name="Int. J. Syst. Evol. Microbiol.">
        <title>Complete genome sequence of Corynebacterium casei LMG S-19264T (=DSM 44701T), isolated from a smear-ripened cheese.</title>
        <authorList>
            <consortium name="US DOE Joint Genome Institute (JGI-PGF)"/>
            <person name="Walter F."/>
            <person name="Albersmeier A."/>
            <person name="Kalinowski J."/>
            <person name="Ruckert C."/>
        </authorList>
    </citation>
    <scope>NUCLEOTIDE SEQUENCE</scope>
    <source>
        <strain evidence="6">CGMCC 4.5737</strain>
    </source>
</reference>
<evidence type="ECO:0000256" key="3">
    <source>
        <dbReference type="ARBA" id="ARBA00023163"/>
    </source>
</evidence>
<organism evidence="6 7">
    <name type="scientific">Longimycelium tulufanense</name>
    <dbReference type="NCBI Taxonomy" id="907463"/>
    <lineage>
        <taxon>Bacteria</taxon>
        <taxon>Bacillati</taxon>
        <taxon>Actinomycetota</taxon>
        <taxon>Actinomycetes</taxon>
        <taxon>Pseudonocardiales</taxon>
        <taxon>Pseudonocardiaceae</taxon>
        <taxon>Longimycelium</taxon>
    </lineage>
</organism>
<dbReference type="InterPro" id="IPR036390">
    <property type="entry name" value="WH_DNA-bd_sf"/>
</dbReference>
<dbReference type="GO" id="GO:0045892">
    <property type="term" value="P:negative regulation of DNA-templated transcription"/>
    <property type="evidence" value="ECO:0007669"/>
    <property type="project" value="TreeGrafter"/>
</dbReference>
<dbReference type="InterPro" id="IPR036388">
    <property type="entry name" value="WH-like_DNA-bd_sf"/>
</dbReference>
<keyword evidence="1" id="KW-0805">Transcription regulation</keyword>
<evidence type="ECO:0000259" key="4">
    <source>
        <dbReference type="PROSITE" id="PS51077"/>
    </source>
</evidence>
<dbReference type="InterPro" id="IPR050707">
    <property type="entry name" value="HTH_MetabolicPath_Reg"/>
</dbReference>
<evidence type="ECO:0000313" key="7">
    <source>
        <dbReference type="Proteomes" id="UP000637578"/>
    </source>
</evidence>
<dbReference type="GO" id="GO:0003677">
    <property type="term" value="F:DNA binding"/>
    <property type="evidence" value="ECO:0007669"/>
    <property type="project" value="UniProtKB-KW"/>
</dbReference>
<dbReference type="PANTHER" id="PTHR30136:SF24">
    <property type="entry name" value="HTH-TYPE TRANSCRIPTIONAL REPRESSOR ALLR"/>
    <property type="match status" value="1"/>
</dbReference>
<reference evidence="6" key="2">
    <citation type="submission" date="2020-09" db="EMBL/GenBank/DDBJ databases">
        <authorList>
            <person name="Sun Q."/>
            <person name="Zhou Y."/>
        </authorList>
    </citation>
    <scope>NUCLEOTIDE SEQUENCE</scope>
    <source>
        <strain evidence="6">CGMCC 4.5737</strain>
    </source>
</reference>
<dbReference type="PROSITE" id="PS51078">
    <property type="entry name" value="ICLR_ED"/>
    <property type="match status" value="1"/>
</dbReference>
<protein>
    <submittedName>
        <fullName evidence="6">IclR family transcriptional regulator</fullName>
    </submittedName>
</protein>
<dbReference type="GO" id="GO:0003700">
    <property type="term" value="F:DNA-binding transcription factor activity"/>
    <property type="evidence" value="ECO:0007669"/>
    <property type="project" value="TreeGrafter"/>
</dbReference>
<evidence type="ECO:0000256" key="1">
    <source>
        <dbReference type="ARBA" id="ARBA00023015"/>
    </source>
</evidence>
<dbReference type="Gene3D" id="1.10.10.10">
    <property type="entry name" value="Winged helix-like DNA-binding domain superfamily/Winged helix DNA-binding domain"/>
    <property type="match status" value="1"/>
</dbReference>
<evidence type="ECO:0000259" key="5">
    <source>
        <dbReference type="PROSITE" id="PS51078"/>
    </source>
</evidence>
<feature type="domain" description="IclR-ED" evidence="5">
    <location>
        <begin position="62"/>
        <end position="245"/>
    </location>
</feature>
<gene>
    <name evidence="6" type="ORF">GCM10012275_46310</name>
</gene>
<keyword evidence="2" id="KW-0238">DNA-binding</keyword>
<dbReference type="Proteomes" id="UP000637578">
    <property type="component" value="Unassembled WGS sequence"/>
</dbReference>
<dbReference type="InterPro" id="IPR005471">
    <property type="entry name" value="Tscrpt_reg_IclR_N"/>
</dbReference>
<dbReference type="Pfam" id="PF01614">
    <property type="entry name" value="IclR_C"/>
    <property type="match status" value="1"/>
</dbReference>
<evidence type="ECO:0000313" key="6">
    <source>
        <dbReference type="EMBL" id="GGM70629.1"/>
    </source>
</evidence>
<comment type="caution">
    <text evidence="6">The sequence shown here is derived from an EMBL/GenBank/DDBJ whole genome shotgun (WGS) entry which is preliminary data.</text>
</comment>
<sequence length="260" mass="28756">MSQSLNRALTMLGELAAGPRTLDQLAAALGVHKSTALRLLRTLEGHRFVQRDDVRHYRLGTALFDLANRSLEDRDVRRVVEPHLRGLNDRTGHTVHLASYEAGEVVYIDKFESRHPVRMYSRIGSRAPLHCTAVAKVLVAALPDPERRAVAAGMAYPRLTANTIIDPSRYLEELARVRELGFAVDRREHEDFIHCLAAPIRGTGGHVLAAVSLSVPVMLLDLDGLLALAPALVRAAEAASVECGWIRPDRNTDRTRKESD</sequence>